<sequence length="83" mass="9329">QSYIAKVVDGEGTLRHTTEEIAKAFSTFYDDLYNFPKPTGNRADLPSYVKTYIKHTITSELRDTLESPFTVEEVESAIKSLPG</sequence>
<dbReference type="Proteomes" id="UP001295444">
    <property type="component" value="Chromosome 05"/>
</dbReference>
<evidence type="ECO:0000313" key="2">
    <source>
        <dbReference type="Proteomes" id="UP001295444"/>
    </source>
</evidence>
<dbReference type="EMBL" id="OW240916">
    <property type="protein sequence ID" value="CAH2296771.1"/>
    <property type="molecule type" value="Genomic_DNA"/>
</dbReference>
<feature type="non-terminal residue" evidence="1">
    <location>
        <position position="1"/>
    </location>
</feature>
<reference evidence="1" key="1">
    <citation type="submission" date="2022-03" db="EMBL/GenBank/DDBJ databases">
        <authorList>
            <person name="Alioto T."/>
            <person name="Alioto T."/>
            <person name="Gomez Garrido J."/>
        </authorList>
    </citation>
    <scope>NUCLEOTIDE SEQUENCE</scope>
</reference>
<evidence type="ECO:0000313" key="1">
    <source>
        <dbReference type="EMBL" id="CAH2296771.1"/>
    </source>
</evidence>
<feature type="non-terminal residue" evidence="1">
    <location>
        <position position="83"/>
    </location>
</feature>
<gene>
    <name evidence="1" type="ORF">PECUL_23A057352</name>
</gene>
<proteinExistence type="predicted"/>
<accession>A0AAD1SGI4</accession>
<organism evidence="1 2">
    <name type="scientific">Pelobates cultripes</name>
    <name type="common">Western spadefoot toad</name>
    <dbReference type="NCBI Taxonomy" id="61616"/>
    <lineage>
        <taxon>Eukaryota</taxon>
        <taxon>Metazoa</taxon>
        <taxon>Chordata</taxon>
        <taxon>Craniata</taxon>
        <taxon>Vertebrata</taxon>
        <taxon>Euteleostomi</taxon>
        <taxon>Amphibia</taxon>
        <taxon>Batrachia</taxon>
        <taxon>Anura</taxon>
        <taxon>Pelobatoidea</taxon>
        <taxon>Pelobatidae</taxon>
        <taxon>Pelobates</taxon>
    </lineage>
</organism>
<protein>
    <submittedName>
        <fullName evidence="1">Uncharacterized protein</fullName>
    </submittedName>
</protein>
<name>A0AAD1SGI4_PELCU</name>
<dbReference type="AlphaFoldDB" id="A0AAD1SGI4"/>
<keyword evidence="2" id="KW-1185">Reference proteome</keyword>